<proteinExistence type="predicted"/>
<evidence type="ECO:0000256" key="1">
    <source>
        <dbReference type="SAM" id="MobiDB-lite"/>
    </source>
</evidence>
<feature type="region of interest" description="Disordered" evidence="1">
    <location>
        <begin position="400"/>
        <end position="461"/>
    </location>
</feature>
<name>A0A250WY86_9CHLO</name>
<accession>A0A250WY86</accession>
<dbReference type="Proteomes" id="UP000232323">
    <property type="component" value="Unassembled WGS sequence"/>
</dbReference>
<feature type="region of interest" description="Disordered" evidence="1">
    <location>
        <begin position="20"/>
        <end position="48"/>
    </location>
</feature>
<feature type="region of interest" description="Disordered" evidence="1">
    <location>
        <begin position="132"/>
        <end position="275"/>
    </location>
</feature>
<evidence type="ECO:0000313" key="2">
    <source>
        <dbReference type="EMBL" id="GAX75791.1"/>
    </source>
</evidence>
<feature type="compositionally biased region" description="Basic and acidic residues" evidence="1">
    <location>
        <begin position="194"/>
        <end position="204"/>
    </location>
</feature>
<organism evidence="2 3">
    <name type="scientific">Chlamydomonas eustigma</name>
    <dbReference type="NCBI Taxonomy" id="1157962"/>
    <lineage>
        <taxon>Eukaryota</taxon>
        <taxon>Viridiplantae</taxon>
        <taxon>Chlorophyta</taxon>
        <taxon>core chlorophytes</taxon>
        <taxon>Chlorophyceae</taxon>
        <taxon>CS clade</taxon>
        <taxon>Chlamydomonadales</taxon>
        <taxon>Chlamydomonadaceae</taxon>
        <taxon>Chlamydomonas</taxon>
    </lineage>
</organism>
<dbReference type="EMBL" id="BEGY01000014">
    <property type="protein sequence ID" value="GAX75791.1"/>
    <property type="molecule type" value="Genomic_DNA"/>
</dbReference>
<evidence type="ECO:0000313" key="3">
    <source>
        <dbReference type="Proteomes" id="UP000232323"/>
    </source>
</evidence>
<dbReference type="AlphaFoldDB" id="A0A250WY86"/>
<keyword evidence="3" id="KW-1185">Reference proteome</keyword>
<reference evidence="2 3" key="1">
    <citation type="submission" date="2017-08" db="EMBL/GenBank/DDBJ databases">
        <title>Acidophilic green algal genome provides insights into adaptation to an acidic environment.</title>
        <authorList>
            <person name="Hirooka S."/>
            <person name="Hirose Y."/>
            <person name="Kanesaki Y."/>
            <person name="Higuchi S."/>
            <person name="Fujiwara T."/>
            <person name="Onuma R."/>
            <person name="Era A."/>
            <person name="Ohbayashi R."/>
            <person name="Uzuka A."/>
            <person name="Nozaki H."/>
            <person name="Yoshikawa H."/>
            <person name="Miyagishima S.Y."/>
        </authorList>
    </citation>
    <scope>NUCLEOTIDE SEQUENCE [LARGE SCALE GENOMIC DNA]</scope>
    <source>
        <strain evidence="2 3">NIES-2499</strain>
    </source>
</reference>
<gene>
    <name evidence="2" type="ORF">CEUSTIGMA_g3234.t1</name>
</gene>
<comment type="caution">
    <text evidence="2">The sequence shown here is derived from an EMBL/GenBank/DDBJ whole genome shotgun (WGS) entry which is preliminary data.</text>
</comment>
<protein>
    <submittedName>
        <fullName evidence="2">Uncharacterized protein</fullName>
    </submittedName>
</protein>
<dbReference type="OrthoDB" id="10690595at2759"/>
<feature type="compositionally biased region" description="Basic and acidic residues" evidence="1">
    <location>
        <begin position="29"/>
        <end position="40"/>
    </location>
</feature>
<sequence>MTCLNLKILQKRLCATAPSAYKAHSGMPHSERSLNPKSSDDSEISQPFRGSYRTVKDALLSPPDIEPLAASIPQAAVKGGYRTPRRSQRYIILPGCSHPEPLVLVQYPSPAGAREELMLALSLEPGINNIRRHEVNPSPVSSHEHEEPRTESALTQGASYANDGPADMPVIRWQPSLRRDSSVVVKAPRSMSLTHEDSSHDTNEGYRANSSGHDANEGYRANSSGHDANEGYKANPSGHDANEGYKANPSGHDANEGYKANPSGHDANEGYKANPSGRAVMVSKGSPMTYLMAHVLSQVGMPLEEKSGHSTHHHPQAHRITIVLSQDGLVSYVTVQGGPSRKKVEKRRQQMQLERSMKDMSSEYPSSSPCRGSRRLVEAQAIEDTVPGLVFRPFMYKKEQGRRQVGGVQDDEEVQSFTHRYGGERDARVGPSSTSERRHAQRRRPLRGPPPAARQEEYQDRRKLVQIQEARAQSRSSQSIIISTHYLRVQRCSSQQVVTPGGRGPALWQQGGWRWAELMHELSALGEEGWKERQQSGWVVEAKVKPGSNSQINEENDGDMNNRSDKCAKSLAASSMPATLSTLQLHNSQGRSDPSLPACGPFKSVRPSVLFRWSMSGVLNPEVKYHPQLLLAVNRTTHLQLKKMVRLEILRHGWTTVLAVGIVGVDKCLQALAVACKEVLDESKGELKLVATVRKTRAKIFLESSGPVDPGSLPKQSKGKGIRRAYASDSESFESGDIRHLRACGSIRGPGFSSSYKGGILGRSGATTYDIHGQSPLEPAIIWPPPAENFETIEAPRSDAFEQSTVKKRMCSLSHSDQVEEEQLLPKEGTRTAFIFEIWHCSVQDYEGV</sequence>